<keyword evidence="2" id="KW-1185">Reference proteome</keyword>
<name>A0ACC1SUE2_9HYPO</name>
<gene>
    <name evidence="1" type="ORF">NM208_g1989</name>
</gene>
<evidence type="ECO:0000313" key="2">
    <source>
        <dbReference type="Proteomes" id="UP001148629"/>
    </source>
</evidence>
<organism evidence="1 2">
    <name type="scientific">Fusarium decemcellulare</name>
    <dbReference type="NCBI Taxonomy" id="57161"/>
    <lineage>
        <taxon>Eukaryota</taxon>
        <taxon>Fungi</taxon>
        <taxon>Dikarya</taxon>
        <taxon>Ascomycota</taxon>
        <taxon>Pezizomycotina</taxon>
        <taxon>Sordariomycetes</taxon>
        <taxon>Hypocreomycetidae</taxon>
        <taxon>Hypocreales</taxon>
        <taxon>Nectriaceae</taxon>
        <taxon>Fusarium</taxon>
        <taxon>Fusarium decemcellulare species complex</taxon>
    </lineage>
</organism>
<sequence>MVLELAILAKISAGRGGGRQLPHQRAQFLDFAWTVVDRHTGIQPIVNPEHYCFCRVSTALVDVAAMPPLPGFSDNPFQTRDDVIRATIAVLKPLTGCFSPEKARIRVPVGTGAHFDESAAQLEGFARPLWAIGALLYGRDSIADQDLAAEVDELVQPWLEGFIAGTDPDNSEYWGAVQDTDQRMVEAEILAFALLSAPSKIYEPLNDKQKGNITEWFKSMNGKPMPQNNWRWFRVFSNLALAKVCGVPLGDVSEEMNADLHILDSFYLEDGWSADGPWLTTEQYRQEESDALATGRRDAIGVGRQVDYYSGSFAIQFSQLLYSKFALDIDRLRCERYRKRARDFGATFWRYFDSQGAFGSAIPFGRSLTYRFACGGYFAALAFVKVPDMPAPLESPAAVKGFLLRHLRWWAQNSTDIFNTDGTLNIGWLYPNMYMAEDYNSPQSVYWAVKTLIAVGLAGDDEFWTSEELPYPTFNPPVKVIPAPRQILCNHPLGNHHFMLTPGQFVAWPMKANQAKYCKFAYSSAFGFSVPTGPLIQQIAPDNQLALSRDGGETWAVKWKCSEVLFEIATLPSKDKAQLVTTPVAHVGWHPWGDRAVAVYTMLIPPTDRWPDWHVRIHRIRCSQSIPSLHIVEGGFAIYGRRGADAMALPVTETLQPTASGQLEGVVSNRDSTVIASPDGLSGIAMKVSGHETASASSYALKPDSNTNLVRQRTLIPVISADLGRDLSEGTEITLESSVFAISSRSNGGLQNESSLLAKWSDRPSVNLDKAEESIQERMGVMKV</sequence>
<accession>A0ACC1SUE2</accession>
<dbReference type="EMBL" id="JANRMS010000112">
    <property type="protein sequence ID" value="KAJ3546475.1"/>
    <property type="molecule type" value="Genomic_DNA"/>
</dbReference>
<evidence type="ECO:0000313" key="1">
    <source>
        <dbReference type="EMBL" id="KAJ3546475.1"/>
    </source>
</evidence>
<comment type="caution">
    <text evidence="1">The sequence shown here is derived from an EMBL/GenBank/DDBJ whole genome shotgun (WGS) entry which is preliminary data.</text>
</comment>
<dbReference type="Proteomes" id="UP001148629">
    <property type="component" value="Unassembled WGS sequence"/>
</dbReference>
<proteinExistence type="predicted"/>
<reference evidence="1" key="1">
    <citation type="submission" date="2022-08" db="EMBL/GenBank/DDBJ databases">
        <title>Genome Sequence of Fusarium decemcellulare.</title>
        <authorList>
            <person name="Buettner E."/>
        </authorList>
    </citation>
    <scope>NUCLEOTIDE SEQUENCE</scope>
    <source>
        <strain evidence="1">Babe19</strain>
    </source>
</reference>
<protein>
    <submittedName>
        <fullName evidence="1">Uncharacterized protein</fullName>
    </submittedName>
</protein>